<dbReference type="GO" id="GO:0008168">
    <property type="term" value="F:methyltransferase activity"/>
    <property type="evidence" value="ECO:0007669"/>
    <property type="project" value="UniProtKB-KW"/>
</dbReference>
<proteinExistence type="predicted"/>
<organism evidence="4 5">
    <name type="scientific">Saccharothrix mutabilis subsp. mutabilis</name>
    <dbReference type="NCBI Taxonomy" id="66855"/>
    <lineage>
        <taxon>Bacteria</taxon>
        <taxon>Bacillati</taxon>
        <taxon>Actinomycetota</taxon>
        <taxon>Actinomycetes</taxon>
        <taxon>Pseudonocardiales</taxon>
        <taxon>Pseudonocardiaceae</taxon>
        <taxon>Saccharothrix</taxon>
    </lineage>
</organism>
<protein>
    <submittedName>
        <fullName evidence="4">RNA methyltransferase</fullName>
    </submittedName>
</protein>
<feature type="domain" description="tRNA/rRNA methyltransferase SpoU type" evidence="3">
    <location>
        <begin position="149"/>
        <end position="289"/>
    </location>
</feature>
<dbReference type="GO" id="GO:0032259">
    <property type="term" value="P:methylation"/>
    <property type="evidence" value="ECO:0007669"/>
    <property type="project" value="UniProtKB-KW"/>
</dbReference>
<dbReference type="Proteomes" id="UP001500416">
    <property type="component" value="Unassembled WGS sequence"/>
</dbReference>
<dbReference type="SUPFAM" id="SSF75217">
    <property type="entry name" value="alpha/beta knot"/>
    <property type="match status" value="1"/>
</dbReference>
<dbReference type="CDD" id="cd18095">
    <property type="entry name" value="SpoU-like_rRNA-MTase"/>
    <property type="match status" value="1"/>
</dbReference>
<keyword evidence="2" id="KW-0808">Transferase</keyword>
<dbReference type="InterPro" id="IPR029028">
    <property type="entry name" value="Alpha/beta_knot_MTases"/>
</dbReference>
<keyword evidence="1 4" id="KW-0489">Methyltransferase</keyword>
<dbReference type="PANTHER" id="PTHR43191:SF12">
    <property type="entry name" value="RRNA METHYLASE"/>
    <property type="match status" value="1"/>
</dbReference>
<dbReference type="Gene3D" id="3.40.1280.10">
    <property type="match status" value="1"/>
</dbReference>
<sequence length="292" mass="31212">MQVTISEKTLVQRLRFDPLDYERCSHAGKWDTARVIEIDDPADPRLDDFRDLSTADRRPDRPGGRGLVIAEGVVVVERLLASPYPVRALLGVRRRVEALGELPAPAYVTTPEVMAEVVGFHLNRGVLAAADRAPQPAVEDLARRSTRLAVLEGVGDHENLGSLFRNAAALGVDGVLLGPGCSDPLYRRSVRVSMGHVLRVPFATVPDLGRGLDVLRHNGFRVAALTPRASAVNLQDAGLRGQRVAVMLGSEGHGLTEEAITAADLAVRIPMASGVDSLNVATAAAIAFYAIA</sequence>
<dbReference type="EMBL" id="BAAABU010000002">
    <property type="protein sequence ID" value="GAA0217721.1"/>
    <property type="molecule type" value="Genomic_DNA"/>
</dbReference>
<evidence type="ECO:0000313" key="5">
    <source>
        <dbReference type="Proteomes" id="UP001500416"/>
    </source>
</evidence>
<dbReference type="InterPro" id="IPR029064">
    <property type="entry name" value="Ribosomal_eL30-like_sf"/>
</dbReference>
<evidence type="ECO:0000256" key="1">
    <source>
        <dbReference type="ARBA" id="ARBA00022603"/>
    </source>
</evidence>
<accession>A0ABN0TBR3</accession>
<evidence type="ECO:0000256" key="2">
    <source>
        <dbReference type="ARBA" id="ARBA00022679"/>
    </source>
</evidence>
<dbReference type="InterPro" id="IPR001537">
    <property type="entry name" value="SpoU_MeTrfase"/>
</dbReference>
<reference evidence="4 5" key="1">
    <citation type="journal article" date="2019" name="Int. J. Syst. Evol. Microbiol.">
        <title>The Global Catalogue of Microorganisms (GCM) 10K type strain sequencing project: providing services to taxonomists for standard genome sequencing and annotation.</title>
        <authorList>
            <consortium name="The Broad Institute Genomics Platform"/>
            <consortium name="The Broad Institute Genome Sequencing Center for Infectious Disease"/>
            <person name="Wu L."/>
            <person name="Ma J."/>
        </authorList>
    </citation>
    <scope>NUCLEOTIDE SEQUENCE [LARGE SCALE GENOMIC DNA]</scope>
    <source>
        <strain evidence="4 5">JCM 3380</strain>
    </source>
</reference>
<dbReference type="Pfam" id="PF00588">
    <property type="entry name" value="SpoU_methylase"/>
    <property type="match status" value="1"/>
</dbReference>
<comment type="caution">
    <text evidence="4">The sequence shown here is derived from an EMBL/GenBank/DDBJ whole genome shotgun (WGS) entry which is preliminary data.</text>
</comment>
<gene>
    <name evidence="4" type="ORF">GCM10010492_14420</name>
</gene>
<evidence type="ECO:0000259" key="3">
    <source>
        <dbReference type="Pfam" id="PF00588"/>
    </source>
</evidence>
<evidence type="ECO:0000313" key="4">
    <source>
        <dbReference type="EMBL" id="GAA0217721.1"/>
    </source>
</evidence>
<dbReference type="SUPFAM" id="SSF55315">
    <property type="entry name" value="L30e-like"/>
    <property type="match status" value="1"/>
</dbReference>
<dbReference type="PANTHER" id="PTHR43191">
    <property type="entry name" value="RRNA METHYLTRANSFERASE 3"/>
    <property type="match status" value="1"/>
</dbReference>
<name>A0ABN0TBR3_9PSEU</name>
<dbReference type="InterPro" id="IPR029026">
    <property type="entry name" value="tRNA_m1G_MTases_N"/>
</dbReference>
<dbReference type="InterPro" id="IPR051259">
    <property type="entry name" value="rRNA_Methyltransferase"/>
</dbReference>
<keyword evidence="5" id="KW-1185">Reference proteome</keyword>